<evidence type="ECO:0000313" key="6">
    <source>
        <dbReference type="EMBL" id="MBB4776086.1"/>
    </source>
</evidence>
<comment type="similarity">
    <text evidence="1">Belongs to the ATP-dependent AMP-binding enzyme family.</text>
</comment>
<dbReference type="InterPro" id="IPR025110">
    <property type="entry name" value="AMP-bd_C"/>
</dbReference>
<dbReference type="EMBL" id="JACHMV010000001">
    <property type="protein sequence ID" value="MBB4776086.1"/>
    <property type="molecule type" value="Genomic_DNA"/>
</dbReference>
<dbReference type="Gene3D" id="3.40.50.12780">
    <property type="entry name" value="N-terminal domain of ligase-like"/>
    <property type="match status" value="1"/>
</dbReference>
<feature type="domain" description="AMP-binding enzyme C-terminal" evidence="4">
    <location>
        <begin position="409"/>
        <end position="484"/>
    </location>
</feature>
<keyword evidence="2 6" id="KW-0436">Ligase</keyword>
<comment type="caution">
    <text evidence="6">The sequence shown here is derived from an EMBL/GenBank/DDBJ whole genome shotgun (WGS) entry which is preliminary data.</text>
</comment>
<accession>A0A7W7IFK2</accession>
<dbReference type="Pfam" id="PF00501">
    <property type="entry name" value="AMP-binding"/>
    <property type="match status" value="1"/>
</dbReference>
<protein>
    <submittedName>
        <fullName evidence="6">Acyl-CoA synthetase (AMP-forming)/AMP-acid ligase II</fullName>
    </submittedName>
</protein>
<evidence type="ECO:0000259" key="3">
    <source>
        <dbReference type="Pfam" id="PF00501"/>
    </source>
</evidence>
<dbReference type="InterPro" id="IPR045851">
    <property type="entry name" value="AMP-bd_C_sf"/>
</dbReference>
<evidence type="ECO:0000313" key="8">
    <source>
        <dbReference type="Proteomes" id="UP001501427"/>
    </source>
</evidence>
<evidence type="ECO:0000256" key="2">
    <source>
        <dbReference type="ARBA" id="ARBA00022598"/>
    </source>
</evidence>
<dbReference type="RefSeq" id="WP_184885789.1">
    <property type="nucleotide sequence ID" value="NZ_BAAAHD010000016.1"/>
</dbReference>
<evidence type="ECO:0000259" key="4">
    <source>
        <dbReference type="Pfam" id="PF13193"/>
    </source>
</evidence>
<proteinExistence type="inferred from homology"/>
<dbReference type="PANTHER" id="PTHR43201">
    <property type="entry name" value="ACYL-COA SYNTHETASE"/>
    <property type="match status" value="1"/>
</dbReference>
<name>A0A7W7IFK2_9ACTN</name>
<dbReference type="PANTHER" id="PTHR43201:SF5">
    <property type="entry name" value="MEDIUM-CHAIN ACYL-COA LIGASE ACSF2, MITOCHONDRIAL"/>
    <property type="match status" value="1"/>
</dbReference>
<reference evidence="6 7" key="2">
    <citation type="submission" date="2020-08" db="EMBL/GenBank/DDBJ databases">
        <title>Sequencing the genomes of 1000 actinobacteria strains.</title>
        <authorList>
            <person name="Klenk H.-P."/>
        </authorList>
    </citation>
    <scope>NUCLEOTIDE SEQUENCE [LARGE SCALE GENOMIC DNA]</scope>
    <source>
        <strain evidence="6 7">DSM 44772</strain>
    </source>
</reference>
<dbReference type="InterPro" id="IPR000873">
    <property type="entry name" value="AMP-dep_synth/lig_dom"/>
</dbReference>
<gene>
    <name evidence="6" type="ORF">F4557_004504</name>
    <name evidence="5" type="ORF">GCM10009546_17970</name>
</gene>
<dbReference type="PROSITE" id="PS00455">
    <property type="entry name" value="AMP_BINDING"/>
    <property type="match status" value="1"/>
</dbReference>
<dbReference type="SUPFAM" id="SSF56801">
    <property type="entry name" value="Acetyl-CoA synthetase-like"/>
    <property type="match status" value="1"/>
</dbReference>
<dbReference type="InterPro" id="IPR020845">
    <property type="entry name" value="AMP-binding_CS"/>
</dbReference>
<evidence type="ECO:0000313" key="7">
    <source>
        <dbReference type="Proteomes" id="UP000549343"/>
    </source>
</evidence>
<dbReference type="Proteomes" id="UP001501427">
    <property type="component" value="Unassembled WGS sequence"/>
</dbReference>
<reference evidence="5" key="3">
    <citation type="submission" date="2023-12" db="EMBL/GenBank/DDBJ databases">
        <authorList>
            <person name="Sun Q."/>
            <person name="Inoue M."/>
        </authorList>
    </citation>
    <scope>NUCLEOTIDE SEQUENCE</scope>
    <source>
        <strain evidence="5">JCM 10667</strain>
    </source>
</reference>
<dbReference type="GO" id="GO:0031956">
    <property type="term" value="F:medium-chain fatty acid-CoA ligase activity"/>
    <property type="evidence" value="ECO:0007669"/>
    <property type="project" value="TreeGrafter"/>
</dbReference>
<evidence type="ECO:0000313" key="5">
    <source>
        <dbReference type="EMBL" id="GAA0556268.1"/>
    </source>
</evidence>
<dbReference type="Proteomes" id="UP000549343">
    <property type="component" value="Unassembled WGS sequence"/>
</dbReference>
<feature type="domain" description="AMP-dependent synthetase/ligase" evidence="3">
    <location>
        <begin position="9"/>
        <end position="362"/>
    </location>
</feature>
<dbReference type="AlphaFoldDB" id="A0A7W7IFK2"/>
<dbReference type="CDD" id="cd04433">
    <property type="entry name" value="AFD_class_I"/>
    <property type="match status" value="1"/>
</dbReference>
<dbReference type="InterPro" id="IPR042099">
    <property type="entry name" value="ANL_N_sf"/>
</dbReference>
<evidence type="ECO:0000256" key="1">
    <source>
        <dbReference type="ARBA" id="ARBA00006432"/>
    </source>
</evidence>
<dbReference type="Gene3D" id="3.30.300.30">
    <property type="match status" value="1"/>
</dbReference>
<dbReference type="GO" id="GO:0006631">
    <property type="term" value="P:fatty acid metabolic process"/>
    <property type="evidence" value="ECO:0007669"/>
    <property type="project" value="TreeGrafter"/>
</dbReference>
<keyword evidence="8" id="KW-1185">Reference proteome</keyword>
<dbReference type="EMBL" id="BAAAHD010000016">
    <property type="protein sequence ID" value="GAA0556268.1"/>
    <property type="molecule type" value="Genomic_DNA"/>
</dbReference>
<dbReference type="Pfam" id="PF13193">
    <property type="entry name" value="AMP-binding_C"/>
    <property type="match status" value="1"/>
</dbReference>
<organism evidence="6 7">
    <name type="scientific">Actinomadura livida</name>
    <dbReference type="NCBI Taxonomy" id="79909"/>
    <lineage>
        <taxon>Bacteria</taxon>
        <taxon>Bacillati</taxon>
        <taxon>Actinomycetota</taxon>
        <taxon>Actinomycetes</taxon>
        <taxon>Streptosporangiales</taxon>
        <taxon>Thermomonosporaceae</taxon>
        <taxon>Actinomadura</taxon>
    </lineage>
</organism>
<sequence length="499" mass="53044">MNVTMLLEMAADGFGDRVVTGPRSGGLTASRLRELAAGAAGRVRESGAEAVVHLAENGPAFPVAFFAAAFAGVPLVPVNYRLGEDQLGRLLAHHPKAYGIAGEDRHEALLQAGLSVRTPADFLQAADDAAARGGAEEVQADPDATAVLIYTSGTTSEPKGVVLRHHNLTSYVLGTVEFAAAGEDEAALMSVPPYHIAAVSNVLTNLYAGRRCLTLPSFTPDGWLDLVRAEGVTNAMVVPTMLARIMDAPGLDRSVPSLRALAYGGARMPPRVIERALREWPHVDFVNAYGLTETSSTIAVLGPGDHRAALVAKDPRSRARLGSAGRPVPSVELEIRDEDGRVLPPGESGRIWVRGEQVSGEYAGHGPAVDGRGFFDTRDRGRLDDGYLFVEGRVDDTIIRGGENIAPAEIEDVLLRRPDVADAAVVGVPDDEWGQRVEAVVVPVAGAVLDPEELREHIRARLRGSKTPDRIACWPELPRTPTGKVVKRDVVTGLTAAPD</sequence>
<reference evidence="5 8" key="1">
    <citation type="journal article" date="2019" name="Int. J. Syst. Evol. Microbiol.">
        <title>The Global Catalogue of Microorganisms (GCM) 10K type strain sequencing project: providing services to taxonomists for standard genome sequencing and annotation.</title>
        <authorList>
            <consortium name="The Broad Institute Genomics Platform"/>
            <consortium name="The Broad Institute Genome Sequencing Center for Infectious Disease"/>
            <person name="Wu L."/>
            <person name="Ma J."/>
        </authorList>
    </citation>
    <scope>NUCLEOTIDE SEQUENCE [LARGE SCALE GENOMIC DNA]</scope>
    <source>
        <strain evidence="5 8">JCM 10667</strain>
    </source>
</reference>